<dbReference type="InterPro" id="IPR024835">
    <property type="entry name" value="SYCP2-like"/>
</dbReference>
<evidence type="ECO:0000256" key="2">
    <source>
        <dbReference type="SAM" id="MobiDB-lite"/>
    </source>
</evidence>
<feature type="region of interest" description="Disordered" evidence="2">
    <location>
        <begin position="1"/>
        <end position="89"/>
    </location>
</feature>
<sequence length="692" mass="79048">MCPPLQCRTWRPTGTPAELRSHKSNQRAGRAWGQRGERGPLNWPHCKNQRLVEDQEGKGVGEEEGERPGETLAEEGRETREKSKGKGFTDAAASLINQINKRYKPKDNIKSTRKVKGSLIDGDDVYNFNLNGADEPIIKLGTVTDHKKKNLFSDTDTEYRFDDSKTEISWLREPKSKPQLLDYSRNKTAKKQRSGKSRPPLERGQPRSKMTSNKNITKKVDETVPDGRTRLPRRAANTKKNYKDLSNSESESEQEVSHSLKEKSLVKEENIQPRSKTRRLSKKEPNAVSANPQKEAASKEWDHSPLPKDTRRGHSLDLSPVSLAGSSSSIEVMRCVEKITEGDFTQDYDCVTKSISPYPKTSSPESWNSKYEAGGPRESTKNSEKNLPCAGESFSRIPQSLVLESRSASPLSMSSEGREKVWHGVPRDSAHISGPTHHLNRKRMYMEDNVSNSYEVELEEEEDEDGIANLLARKKQSKIEGANDRADKVSESTSPLSTNDIFIPGKNQETEVSGVDMYEQLNTEFKRKVSLRQKLIDYFNNHSWKTAQHHLKAMNHKIHEYRLKKLDKFQDSIIEELEKLERDSQSLKELEKEFADFWEKLFQKFIAYQKNEQERLRVLKASLDKNVFYSPDREENICTSELRLLVPRPEHHRRNVIELDISNSHSALPSGPHCALFDRRGRICRALHSSSA</sequence>
<dbReference type="AlphaFoldDB" id="L5JY17"/>
<feature type="compositionally biased region" description="Basic and acidic residues" evidence="2">
    <location>
        <begin position="255"/>
        <end position="271"/>
    </location>
</feature>
<keyword evidence="4" id="KW-1185">Reference proteome</keyword>
<feature type="compositionally biased region" description="Basic and acidic residues" evidence="2">
    <location>
        <begin position="479"/>
        <end position="490"/>
    </location>
</feature>
<dbReference type="STRING" id="9402.L5JY17"/>
<evidence type="ECO:0000313" key="3">
    <source>
        <dbReference type="EMBL" id="ELK04359.1"/>
    </source>
</evidence>
<dbReference type="GO" id="GO:0007140">
    <property type="term" value="P:male meiotic nuclear division"/>
    <property type="evidence" value="ECO:0007669"/>
    <property type="project" value="TreeGrafter"/>
</dbReference>
<evidence type="ECO:0000313" key="4">
    <source>
        <dbReference type="Proteomes" id="UP000010552"/>
    </source>
</evidence>
<proteinExistence type="predicted"/>
<feature type="compositionally biased region" description="Basic and acidic residues" evidence="2">
    <location>
        <begin position="50"/>
        <end position="84"/>
    </location>
</feature>
<dbReference type="InParanoid" id="L5JY17"/>
<dbReference type="EMBL" id="KB031072">
    <property type="protein sequence ID" value="ELK04359.1"/>
    <property type="molecule type" value="Genomic_DNA"/>
</dbReference>
<feature type="compositionally biased region" description="Basic and acidic residues" evidence="2">
    <location>
        <begin position="296"/>
        <end position="315"/>
    </location>
</feature>
<feature type="compositionally biased region" description="Polar residues" evidence="2">
    <location>
        <begin position="491"/>
        <end position="500"/>
    </location>
</feature>
<dbReference type="PANTHER" id="PTHR15607:SF12">
    <property type="entry name" value="SYNAPTONEMAL COMPLEX PROTEIN 2"/>
    <property type="match status" value="1"/>
</dbReference>
<feature type="region of interest" description="Disordered" evidence="2">
    <location>
        <begin position="177"/>
        <end position="322"/>
    </location>
</feature>
<reference evidence="4" key="1">
    <citation type="journal article" date="2013" name="Science">
        <title>Comparative analysis of bat genomes provides insight into the evolution of flight and immunity.</title>
        <authorList>
            <person name="Zhang G."/>
            <person name="Cowled C."/>
            <person name="Shi Z."/>
            <person name="Huang Z."/>
            <person name="Bishop-Lilly K.A."/>
            <person name="Fang X."/>
            <person name="Wynne J.W."/>
            <person name="Xiong Z."/>
            <person name="Baker M.L."/>
            <person name="Zhao W."/>
            <person name="Tachedjian M."/>
            <person name="Zhu Y."/>
            <person name="Zhou P."/>
            <person name="Jiang X."/>
            <person name="Ng J."/>
            <person name="Yang L."/>
            <person name="Wu L."/>
            <person name="Xiao J."/>
            <person name="Feng Y."/>
            <person name="Chen Y."/>
            <person name="Sun X."/>
            <person name="Zhang Y."/>
            <person name="Marsh G.A."/>
            <person name="Crameri G."/>
            <person name="Broder C.C."/>
            <person name="Frey K.G."/>
            <person name="Wang L.F."/>
            <person name="Wang J."/>
        </authorList>
    </citation>
    <scope>NUCLEOTIDE SEQUENCE [LARGE SCALE GENOMIC DNA]</scope>
</reference>
<feature type="compositionally biased region" description="Polar residues" evidence="2">
    <location>
        <begin position="355"/>
        <end position="369"/>
    </location>
</feature>
<dbReference type="Proteomes" id="UP000010552">
    <property type="component" value="Unassembled WGS sequence"/>
</dbReference>
<gene>
    <name evidence="3" type="ORF">PAL_GLEAN10024613</name>
</gene>
<dbReference type="GO" id="GO:0000779">
    <property type="term" value="C:condensed chromosome, centromeric region"/>
    <property type="evidence" value="ECO:0007669"/>
    <property type="project" value="TreeGrafter"/>
</dbReference>
<feature type="region of interest" description="Disordered" evidence="2">
    <location>
        <begin position="355"/>
        <end position="391"/>
    </location>
</feature>
<dbReference type="GO" id="GO:0007143">
    <property type="term" value="P:female meiotic nuclear division"/>
    <property type="evidence" value="ECO:0007669"/>
    <property type="project" value="TreeGrafter"/>
</dbReference>
<feature type="coiled-coil region" evidence="1">
    <location>
        <begin position="563"/>
        <end position="593"/>
    </location>
</feature>
<feature type="region of interest" description="Disordered" evidence="2">
    <location>
        <begin position="479"/>
        <end position="501"/>
    </location>
</feature>
<accession>L5JY17</accession>
<feature type="compositionally biased region" description="Basic and acidic residues" evidence="2">
    <location>
        <begin position="218"/>
        <end position="229"/>
    </location>
</feature>
<feature type="compositionally biased region" description="Basic residues" evidence="2">
    <location>
        <begin position="187"/>
        <end position="196"/>
    </location>
</feature>
<keyword evidence="1" id="KW-0175">Coiled coil</keyword>
<organism evidence="3 4">
    <name type="scientific">Pteropus alecto</name>
    <name type="common">Black flying fox</name>
    <dbReference type="NCBI Taxonomy" id="9402"/>
    <lineage>
        <taxon>Eukaryota</taxon>
        <taxon>Metazoa</taxon>
        <taxon>Chordata</taxon>
        <taxon>Craniata</taxon>
        <taxon>Vertebrata</taxon>
        <taxon>Euteleostomi</taxon>
        <taxon>Mammalia</taxon>
        <taxon>Eutheria</taxon>
        <taxon>Laurasiatheria</taxon>
        <taxon>Chiroptera</taxon>
        <taxon>Yinpterochiroptera</taxon>
        <taxon>Pteropodoidea</taxon>
        <taxon>Pteropodidae</taxon>
        <taxon>Pteropodinae</taxon>
        <taxon>Pteropus</taxon>
    </lineage>
</organism>
<dbReference type="PANTHER" id="PTHR15607">
    <property type="entry name" value="SYNAPTONEMAL COMPLEX PROTEIN-RELATED"/>
    <property type="match status" value="1"/>
</dbReference>
<dbReference type="GO" id="GO:0000800">
    <property type="term" value="C:lateral element"/>
    <property type="evidence" value="ECO:0007669"/>
    <property type="project" value="TreeGrafter"/>
</dbReference>
<name>L5JY17_PTEAL</name>
<protein>
    <submittedName>
        <fullName evidence="3">Synaptonemal complex protein 2</fullName>
    </submittedName>
</protein>
<evidence type="ECO:0000256" key="1">
    <source>
        <dbReference type="SAM" id="Coils"/>
    </source>
</evidence>